<dbReference type="Proteomes" id="UP000327294">
    <property type="component" value="Chromosome"/>
</dbReference>
<reference evidence="2 3" key="1">
    <citation type="submission" date="2019-10" db="EMBL/GenBank/DDBJ databases">
        <title>Streptomyces sp. strain GY16 isolated from leaves of Broussonetia papyrifera.</title>
        <authorList>
            <person name="Mo P."/>
        </authorList>
    </citation>
    <scope>NUCLEOTIDE SEQUENCE [LARGE SCALE GENOMIC DNA]</scope>
    <source>
        <strain evidence="2 3">GY16</strain>
    </source>
</reference>
<name>A0A5P8K541_9ACTN</name>
<dbReference type="EMBL" id="CP045096">
    <property type="protein sequence ID" value="QFQ98423.1"/>
    <property type="molecule type" value="Genomic_DNA"/>
</dbReference>
<gene>
    <name evidence="2" type="ORF">F9278_22050</name>
</gene>
<evidence type="ECO:0000313" key="2">
    <source>
        <dbReference type="EMBL" id="QFQ98423.1"/>
    </source>
</evidence>
<evidence type="ECO:0000313" key="3">
    <source>
        <dbReference type="Proteomes" id="UP000327294"/>
    </source>
</evidence>
<proteinExistence type="predicted"/>
<dbReference type="KEGG" id="sphv:F9278_22050"/>
<dbReference type="RefSeq" id="WP_152169886.1">
    <property type="nucleotide sequence ID" value="NZ_CP045096.1"/>
</dbReference>
<protein>
    <submittedName>
        <fullName evidence="2">Uncharacterized protein</fullName>
    </submittedName>
</protein>
<evidence type="ECO:0000256" key="1">
    <source>
        <dbReference type="SAM" id="MobiDB-lite"/>
    </source>
</evidence>
<dbReference type="AlphaFoldDB" id="A0A5P8K541"/>
<organism evidence="2 3">
    <name type="scientific">Streptomyces phaeolivaceus</name>
    <dbReference type="NCBI Taxonomy" id="2653200"/>
    <lineage>
        <taxon>Bacteria</taxon>
        <taxon>Bacillati</taxon>
        <taxon>Actinomycetota</taxon>
        <taxon>Actinomycetes</taxon>
        <taxon>Kitasatosporales</taxon>
        <taxon>Streptomycetaceae</taxon>
        <taxon>Streptomyces</taxon>
    </lineage>
</organism>
<feature type="region of interest" description="Disordered" evidence="1">
    <location>
        <begin position="18"/>
        <end position="42"/>
    </location>
</feature>
<accession>A0A5P8K541</accession>
<keyword evidence="3" id="KW-1185">Reference proteome</keyword>
<sequence>MRTLVVRLCEALLRWTVPDPPSAGAAEPLEPAPPPPPRRPDDIWPFEPYATFVRPYVLSPEELYVHHVHGVHTGHDLEVPA</sequence>